<dbReference type="InterPro" id="IPR029044">
    <property type="entry name" value="Nucleotide-diphossugar_trans"/>
</dbReference>
<dbReference type="InterPro" id="IPR050834">
    <property type="entry name" value="Glycosyltransf_2"/>
</dbReference>
<feature type="domain" description="Glycosyltransferase subfamily 4-like N-terminal" evidence="3">
    <location>
        <begin position="504"/>
        <end position="671"/>
    </location>
</feature>
<dbReference type="EMBL" id="CP047289">
    <property type="protein sequence ID" value="QUS36184.1"/>
    <property type="molecule type" value="Genomic_DNA"/>
</dbReference>
<dbReference type="Pfam" id="PF00535">
    <property type="entry name" value="Glycos_transf_2"/>
    <property type="match status" value="1"/>
</dbReference>
<evidence type="ECO:0000259" key="1">
    <source>
        <dbReference type="Pfam" id="PF00534"/>
    </source>
</evidence>
<organism evidence="4 5">
    <name type="scientific">Falsirhodobacter algicola</name>
    <dbReference type="NCBI Taxonomy" id="2692330"/>
    <lineage>
        <taxon>Bacteria</taxon>
        <taxon>Pseudomonadati</taxon>
        <taxon>Pseudomonadota</taxon>
        <taxon>Alphaproteobacteria</taxon>
        <taxon>Rhodobacterales</taxon>
        <taxon>Paracoccaceae</taxon>
        <taxon>Falsirhodobacter</taxon>
    </lineage>
</organism>
<dbReference type="SUPFAM" id="SSF53448">
    <property type="entry name" value="Nucleotide-diphospho-sugar transferases"/>
    <property type="match status" value="1"/>
</dbReference>
<dbReference type="Proteomes" id="UP000679284">
    <property type="component" value="Chromosome"/>
</dbReference>
<name>A0A8J8MTI7_9RHOB</name>
<dbReference type="Gene3D" id="3.90.550.10">
    <property type="entry name" value="Spore Coat Polysaccharide Biosynthesis Protein SpsA, Chain A"/>
    <property type="match status" value="1"/>
</dbReference>
<protein>
    <submittedName>
        <fullName evidence="4">Glycosyltransferase</fullName>
    </submittedName>
</protein>
<dbReference type="PANTHER" id="PTHR43685">
    <property type="entry name" value="GLYCOSYLTRANSFERASE"/>
    <property type="match status" value="1"/>
</dbReference>
<sequence>MMNAPVPLLIRPAPALGAPRIAVVIPVHGHCVLLSEAIESVLSQRAGFGIRILLVNDGCPQVETDRTCRDHARAAPERITYLRKPHGGLSDARNHGIRYALAAWPSVEAVYMLDADNRLRPDALAHAMAALDTHPDAAWIHPNIDMFGMSWAGDYGGEYSRLIHTVMNTCEAGSLIRRCVFEAGIFFDTAFRAGFEDWDFFLSAAGAGFRGRNIESFGFLYRKRAESMLARSDREGEAIRRELRRKHAALFSPRGLAAAEQAEAPRYAILLTDRDEVLLSVDPDASDARRIRHADYEAMWWRTQTGSSRHHAPPITVVTTGPVLAALRGAGLLHSTLWWLERRLEDAPFAALEMEPQTADRLDWSEGNIDGQRPSRAALVMLRPGVMTEAMRAPSINWIGGIAAEPCALPLHTVCLRLPYELCPPGGAFDSTVHDLVALAARYRASPYRAAMEHEWEWRQPGIPWRARTHAIAQISTGLGTPYPRLAREGRDIGFILSLNDTAGIERAARNAARALRQAGQRTHLFVIDGQSCPYGAEWRAAFDSVTFLADPAFAPWDDGSSRFFGTDITEWSRHGDQRQATAMLAWLDLVVNVHGGAIAGVMGRLKAIGVRTALSLHHSDRSPFQRMIGNTYLGLAFEDAYDLILPCSQRLADWCHGMGVPEAKIVPVPNAPGFALPPGAEARIAARRAARAPTAPLRVLFLGPLERRKGIDRLIPVLEASRACLPVEWRIAGQPAAMAEGVDLPPALRTLLEPPLGTPEALAGALEWADVLFLPSHHEGLSLTVLEAMRSGVVPLVTDAGAVTEVVREGQNGIVLSQSHTLPEAMSALAELCRDGGLVRRLSAQARADMAGRDWDGAVRPLLRRLSEFRP</sequence>
<dbReference type="Pfam" id="PF13439">
    <property type="entry name" value="Glyco_transf_4"/>
    <property type="match status" value="1"/>
</dbReference>
<dbReference type="KEGG" id="fap:GR316_07820"/>
<evidence type="ECO:0000313" key="4">
    <source>
        <dbReference type="EMBL" id="QUS36184.1"/>
    </source>
</evidence>
<reference evidence="4" key="1">
    <citation type="submission" date="2020-01" db="EMBL/GenBank/DDBJ databases">
        <authorList>
            <person name="Yang Y."/>
            <person name="Kwon Y.M."/>
        </authorList>
    </citation>
    <scope>NUCLEOTIDE SEQUENCE</scope>
    <source>
        <strain evidence="4">PG104</strain>
    </source>
</reference>
<dbReference type="PANTHER" id="PTHR43685:SF2">
    <property type="entry name" value="GLYCOSYLTRANSFERASE 2-LIKE DOMAIN-CONTAINING PROTEIN"/>
    <property type="match status" value="1"/>
</dbReference>
<accession>A0A8J8MTI7</accession>
<dbReference type="Pfam" id="PF00534">
    <property type="entry name" value="Glycos_transf_1"/>
    <property type="match status" value="1"/>
</dbReference>
<keyword evidence="5" id="KW-1185">Reference proteome</keyword>
<evidence type="ECO:0000313" key="5">
    <source>
        <dbReference type="Proteomes" id="UP000679284"/>
    </source>
</evidence>
<dbReference type="SUPFAM" id="SSF53756">
    <property type="entry name" value="UDP-Glycosyltransferase/glycogen phosphorylase"/>
    <property type="match status" value="1"/>
</dbReference>
<feature type="domain" description="Glycosyl transferase family 1" evidence="1">
    <location>
        <begin position="688"/>
        <end position="848"/>
    </location>
</feature>
<gene>
    <name evidence="4" type="ORF">GR316_07820</name>
</gene>
<dbReference type="GO" id="GO:0016757">
    <property type="term" value="F:glycosyltransferase activity"/>
    <property type="evidence" value="ECO:0007669"/>
    <property type="project" value="InterPro"/>
</dbReference>
<dbReference type="InterPro" id="IPR001173">
    <property type="entry name" value="Glyco_trans_2-like"/>
</dbReference>
<dbReference type="InterPro" id="IPR001296">
    <property type="entry name" value="Glyco_trans_1"/>
</dbReference>
<dbReference type="Gene3D" id="3.40.50.2000">
    <property type="entry name" value="Glycogen Phosphorylase B"/>
    <property type="match status" value="2"/>
</dbReference>
<dbReference type="AlphaFoldDB" id="A0A8J8MTI7"/>
<dbReference type="RefSeq" id="WP_211783404.1">
    <property type="nucleotide sequence ID" value="NZ_CP047289.1"/>
</dbReference>
<feature type="domain" description="Glycosyltransferase 2-like" evidence="2">
    <location>
        <begin position="23"/>
        <end position="138"/>
    </location>
</feature>
<dbReference type="CDD" id="cd00761">
    <property type="entry name" value="Glyco_tranf_GTA_type"/>
    <property type="match status" value="1"/>
</dbReference>
<evidence type="ECO:0000259" key="3">
    <source>
        <dbReference type="Pfam" id="PF13439"/>
    </source>
</evidence>
<proteinExistence type="predicted"/>
<dbReference type="InterPro" id="IPR028098">
    <property type="entry name" value="Glyco_trans_4-like_N"/>
</dbReference>
<dbReference type="CDD" id="cd03801">
    <property type="entry name" value="GT4_PimA-like"/>
    <property type="match status" value="1"/>
</dbReference>
<evidence type="ECO:0000259" key="2">
    <source>
        <dbReference type="Pfam" id="PF00535"/>
    </source>
</evidence>